<organism evidence="2 3">
    <name type="scientific">Ajellomyces capsulatus</name>
    <name type="common">Darling's disease fungus</name>
    <name type="synonym">Histoplasma capsulatum</name>
    <dbReference type="NCBI Taxonomy" id="5037"/>
    <lineage>
        <taxon>Eukaryota</taxon>
        <taxon>Fungi</taxon>
        <taxon>Dikarya</taxon>
        <taxon>Ascomycota</taxon>
        <taxon>Pezizomycotina</taxon>
        <taxon>Eurotiomycetes</taxon>
        <taxon>Eurotiomycetidae</taxon>
        <taxon>Onygenales</taxon>
        <taxon>Ajellomycetaceae</taxon>
        <taxon>Histoplasma</taxon>
    </lineage>
</organism>
<name>A0A8A1LVT2_AJECA</name>
<dbReference type="OrthoDB" id="10473491at2759"/>
<dbReference type="Proteomes" id="UP000663671">
    <property type="component" value="Chromosome 2"/>
</dbReference>
<reference evidence="2" key="1">
    <citation type="submission" date="2021-01" db="EMBL/GenBank/DDBJ databases">
        <title>Chromosome-level genome assembly of a human fungal pathogen reveals clustering of transcriptionally co-regulated genes.</title>
        <authorList>
            <person name="Voorhies M."/>
            <person name="Cohen S."/>
            <person name="Shea T.P."/>
            <person name="Petrus S."/>
            <person name="Munoz J.F."/>
            <person name="Poplawski S."/>
            <person name="Goldman W.E."/>
            <person name="Michael T."/>
            <person name="Cuomo C.A."/>
            <person name="Sil A."/>
            <person name="Beyhan S."/>
        </authorList>
    </citation>
    <scope>NUCLEOTIDE SEQUENCE</scope>
    <source>
        <strain evidence="2">WU24</strain>
    </source>
</reference>
<feature type="compositionally biased region" description="Low complexity" evidence="1">
    <location>
        <begin position="39"/>
        <end position="55"/>
    </location>
</feature>
<sequence length="102" mass="11231">MVDTLPSRIEVGGLRLNSTHSEFGNVLVRGHAPKFASDLSSSQTLRTSSTQRSTSPAVSRTSLAQKLIRARIDMLQAENTANESYLFSPVTRVERRADQLTL</sequence>
<dbReference type="VEuPathDB" id="FungiDB:I7I51_07448"/>
<dbReference type="EMBL" id="CP069109">
    <property type="protein sequence ID" value="QSS58029.1"/>
    <property type="molecule type" value="Genomic_DNA"/>
</dbReference>
<protein>
    <submittedName>
        <fullName evidence="2">Uncharacterized protein</fullName>
    </submittedName>
</protein>
<evidence type="ECO:0000313" key="2">
    <source>
        <dbReference type="EMBL" id="QSS58029.1"/>
    </source>
</evidence>
<gene>
    <name evidence="2" type="ORF">I7I51_07448</name>
</gene>
<dbReference type="AlphaFoldDB" id="A0A8A1LVT2"/>
<feature type="region of interest" description="Disordered" evidence="1">
    <location>
        <begin position="37"/>
        <end position="60"/>
    </location>
</feature>
<accession>A0A8A1LVT2</accession>
<evidence type="ECO:0000256" key="1">
    <source>
        <dbReference type="SAM" id="MobiDB-lite"/>
    </source>
</evidence>
<proteinExistence type="predicted"/>
<evidence type="ECO:0000313" key="3">
    <source>
        <dbReference type="Proteomes" id="UP000663671"/>
    </source>
</evidence>